<dbReference type="GO" id="GO:0016747">
    <property type="term" value="F:acyltransferase activity, transferring groups other than amino-acyl groups"/>
    <property type="evidence" value="ECO:0007669"/>
    <property type="project" value="InterPro"/>
</dbReference>
<dbReference type="Pfam" id="PF18015">
    <property type="entry name" value="Acetyltransf_19"/>
    <property type="match status" value="1"/>
</dbReference>
<dbReference type="RefSeq" id="WP_065610700.1">
    <property type="nucleotide sequence ID" value="NZ_CAWMPN010000008.1"/>
</dbReference>
<dbReference type="AlphaFoldDB" id="A0A1B9P1A9"/>
<name>A0A1B9P1A9_ALILO</name>
<dbReference type="InterPro" id="IPR040579">
    <property type="entry name" value="Acetyltransf_19"/>
</dbReference>
<evidence type="ECO:0000313" key="2">
    <source>
        <dbReference type="EMBL" id="OCH22095.1"/>
    </source>
</evidence>
<dbReference type="InterPro" id="IPR016181">
    <property type="entry name" value="Acyl_CoA_acyltransferase"/>
</dbReference>
<evidence type="ECO:0000259" key="1">
    <source>
        <dbReference type="PROSITE" id="PS51186"/>
    </source>
</evidence>
<dbReference type="Proteomes" id="UP000093523">
    <property type="component" value="Unassembled WGS sequence"/>
</dbReference>
<accession>A0A1B9P1A9</accession>
<dbReference type="Pfam" id="PF00583">
    <property type="entry name" value="Acetyltransf_1"/>
    <property type="match status" value="1"/>
</dbReference>
<dbReference type="Gene3D" id="3.40.630.80">
    <property type="match status" value="1"/>
</dbReference>
<comment type="caution">
    <text evidence="2">The sequence shown here is derived from an EMBL/GenBank/DDBJ whole genome shotgun (WGS) entry which is preliminary data.</text>
</comment>
<organism evidence="2 3">
    <name type="scientific">Aliivibrio logei</name>
    <name type="common">Vibrio logei</name>
    <dbReference type="NCBI Taxonomy" id="688"/>
    <lineage>
        <taxon>Bacteria</taxon>
        <taxon>Pseudomonadati</taxon>
        <taxon>Pseudomonadota</taxon>
        <taxon>Gammaproteobacteria</taxon>
        <taxon>Vibrionales</taxon>
        <taxon>Vibrionaceae</taxon>
        <taxon>Aliivibrio</taxon>
    </lineage>
</organism>
<feature type="domain" description="N-acetyltransferase" evidence="1">
    <location>
        <begin position="138"/>
        <end position="270"/>
    </location>
</feature>
<keyword evidence="2" id="KW-0808">Transferase</keyword>
<proteinExistence type="predicted"/>
<dbReference type="InterPro" id="IPR000182">
    <property type="entry name" value="GNAT_dom"/>
</dbReference>
<reference evidence="2 3" key="1">
    <citation type="submission" date="2016-06" db="EMBL/GenBank/DDBJ databases">
        <authorList>
            <person name="Kjaerup R.B."/>
            <person name="Dalgaard T.S."/>
            <person name="Juul-Madsen H.R."/>
        </authorList>
    </citation>
    <scope>NUCLEOTIDE SEQUENCE [LARGE SCALE GENOMIC DNA]</scope>
    <source>
        <strain evidence="2 3">1S159</strain>
    </source>
</reference>
<dbReference type="SUPFAM" id="SSF55729">
    <property type="entry name" value="Acyl-CoA N-acyltransferases (Nat)"/>
    <property type="match status" value="1"/>
</dbReference>
<sequence length="270" mass="30052">MINVIKIEELNELSTLKAEYINQATAPLDGMWLCGFVPMATHFGFYNNEELIGFCCVNSDGYLLQFYVNQRHYVHAADIFTSVISKIESPVGKVNGAFASTAESHYFSLCLDEQQEMQVNGFMYQQVKALTTPQDSYLTMAVATLDQLSEFVEFAKENIGAPEEWVSGYYANLISRQELFGHWNGSQLIAAGERRLFNEHQTNYADLGMVVATSERGKGLGAQVLRYLVALTNSQGLAAMCSTEKSNIASQKAITHAGFSSSHRIVQFDF</sequence>
<dbReference type="Gene3D" id="3.40.630.30">
    <property type="match status" value="1"/>
</dbReference>
<gene>
    <name evidence="2" type="ORF">A6E04_09595</name>
</gene>
<protein>
    <submittedName>
        <fullName evidence="2">Acetyltransferase</fullName>
    </submittedName>
</protein>
<evidence type="ECO:0000313" key="3">
    <source>
        <dbReference type="Proteomes" id="UP000093523"/>
    </source>
</evidence>
<dbReference type="OrthoDB" id="6103609at2"/>
<dbReference type="EMBL" id="MAJU01000008">
    <property type="protein sequence ID" value="OCH22095.1"/>
    <property type="molecule type" value="Genomic_DNA"/>
</dbReference>
<dbReference type="PROSITE" id="PS51186">
    <property type="entry name" value="GNAT"/>
    <property type="match status" value="1"/>
</dbReference>